<feature type="domain" description="UDP-N-acetylglucosamine 2-epimerase" evidence="5">
    <location>
        <begin position="25"/>
        <end position="367"/>
    </location>
</feature>
<evidence type="ECO:0000256" key="3">
    <source>
        <dbReference type="ARBA" id="ARBA00038858"/>
    </source>
</evidence>
<dbReference type="EC" id="5.1.3.14" evidence="3"/>
<protein>
    <recommendedName>
        <fullName evidence="3">UDP-N-acetylglucosamine 2-epimerase (non-hydrolyzing)</fullName>
        <ecNumber evidence="3">5.1.3.14</ecNumber>
    </recommendedName>
</protein>
<dbReference type="GO" id="GO:0008761">
    <property type="term" value="F:UDP-N-acetylglucosamine 2-epimerase activity"/>
    <property type="evidence" value="ECO:0007669"/>
    <property type="project" value="UniProtKB-EC"/>
</dbReference>
<dbReference type="Pfam" id="PF02350">
    <property type="entry name" value="Epimerase_2"/>
    <property type="match status" value="1"/>
</dbReference>
<dbReference type="AlphaFoldDB" id="A0A512HTH7"/>
<keyword evidence="1 4" id="KW-0413">Isomerase</keyword>
<dbReference type="CDD" id="cd03786">
    <property type="entry name" value="GTB_UDP-GlcNAc_2-Epimerase"/>
    <property type="match status" value="1"/>
</dbReference>
<comment type="caution">
    <text evidence="6">The sequence shown here is derived from an EMBL/GenBank/DDBJ whole genome shotgun (WGS) entry which is preliminary data.</text>
</comment>
<accession>A0A512HTH7</accession>
<name>A0A512HTH7_9ACTN</name>
<dbReference type="PANTHER" id="PTHR43174:SF2">
    <property type="entry name" value="UDP-N-ACETYLGLUCOSAMINE 2-EPIMERASE"/>
    <property type="match status" value="1"/>
</dbReference>
<dbReference type="EMBL" id="BJZQ01000003">
    <property type="protein sequence ID" value="GEO88700.1"/>
    <property type="molecule type" value="Genomic_DNA"/>
</dbReference>
<proteinExistence type="inferred from homology"/>
<keyword evidence="7" id="KW-1185">Reference proteome</keyword>
<sequence length="395" mass="42337">MPQHKVMTVYGTRPEAIKVATVIEALDQDERFESVPVVTGQHREMLDQVNAMFGITPKHDLDLMKPGQALNAIVSRAIAGIDELIVEEQPDVVIVQGDTSTAMAAAIAAFNRQVTVVHLEAGLRTGNIDSPFPEEANRKLISQVAKLHLAPTSGSRDNLFHESVDPSTIVVTGNTVIDALLEASTWDTVPSDPAVAEAVGSGRPIILATTHRRENIGDSMEAIGRALADIAKQHPDHIVILPVHRNPIVREAVLPHLAGLDNVIVTEPLPYAEFTKVMAAARIVLTDSGGVQEEAPSLGKPVLVMRENTERPEAVDAGTVRLVGTDYDRIVFEANHLLEDPKAYAAMANAVNPYGDGKASARSVAAIAQLLGVGERIADFEPRRSDDRPADHGGA</sequence>
<gene>
    <name evidence="6" type="ORF">AFL01nite_10270</name>
</gene>
<evidence type="ECO:0000313" key="7">
    <source>
        <dbReference type="Proteomes" id="UP000321769"/>
    </source>
</evidence>
<dbReference type="InterPro" id="IPR029767">
    <property type="entry name" value="WecB-like"/>
</dbReference>
<evidence type="ECO:0000259" key="5">
    <source>
        <dbReference type="Pfam" id="PF02350"/>
    </source>
</evidence>
<reference evidence="6 7" key="1">
    <citation type="submission" date="2019-07" db="EMBL/GenBank/DDBJ databases">
        <title>Whole genome shotgun sequence of Aeromicrobium flavum NBRC 107625.</title>
        <authorList>
            <person name="Hosoyama A."/>
            <person name="Uohara A."/>
            <person name="Ohji S."/>
            <person name="Ichikawa N."/>
        </authorList>
    </citation>
    <scope>NUCLEOTIDE SEQUENCE [LARGE SCALE GENOMIC DNA]</scope>
    <source>
        <strain evidence="6 7">NBRC 107625</strain>
    </source>
</reference>
<dbReference type="NCBIfam" id="TIGR00236">
    <property type="entry name" value="wecB"/>
    <property type="match status" value="1"/>
</dbReference>
<dbReference type="SUPFAM" id="SSF53756">
    <property type="entry name" value="UDP-Glycosyltransferase/glycogen phosphorylase"/>
    <property type="match status" value="1"/>
</dbReference>
<dbReference type="Proteomes" id="UP000321769">
    <property type="component" value="Unassembled WGS sequence"/>
</dbReference>
<evidence type="ECO:0000256" key="2">
    <source>
        <dbReference type="ARBA" id="ARBA00038209"/>
    </source>
</evidence>
<evidence type="ECO:0000256" key="4">
    <source>
        <dbReference type="RuleBase" id="RU003513"/>
    </source>
</evidence>
<organism evidence="6 7">
    <name type="scientific">Aeromicrobium flavum</name>
    <dbReference type="NCBI Taxonomy" id="416568"/>
    <lineage>
        <taxon>Bacteria</taxon>
        <taxon>Bacillati</taxon>
        <taxon>Actinomycetota</taxon>
        <taxon>Actinomycetes</taxon>
        <taxon>Propionibacteriales</taxon>
        <taxon>Nocardioidaceae</taxon>
        <taxon>Aeromicrobium</taxon>
    </lineage>
</organism>
<dbReference type="Gene3D" id="3.40.50.2000">
    <property type="entry name" value="Glycogen Phosphorylase B"/>
    <property type="match status" value="2"/>
</dbReference>
<comment type="similarity">
    <text evidence="2 4">Belongs to the UDP-N-acetylglucosamine 2-epimerase family.</text>
</comment>
<evidence type="ECO:0000313" key="6">
    <source>
        <dbReference type="EMBL" id="GEO88700.1"/>
    </source>
</evidence>
<dbReference type="PANTHER" id="PTHR43174">
    <property type="entry name" value="UDP-N-ACETYLGLUCOSAMINE 2-EPIMERASE"/>
    <property type="match status" value="1"/>
</dbReference>
<dbReference type="OrthoDB" id="9803238at2"/>
<evidence type="ECO:0000256" key="1">
    <source>
        <dbReference type="ARBA" id="ARBA00023235"/>
    </source>
</evidence>
<dbReference type="RefSeq" id="WP_146826093.1">
    <property type="nucleotide sequence ID" value="NZ_BAAAYQ010000005.1"/>
</dbReference>
<dbReference type="InterPro" id="IPR003331">
    <property type="entry name" value="UDP_GlcNAc_Epimerase_2_dom"/>
</dbReference>